<dbReference type="GO" id="GO:0071222">
    <property type="term" value="P:cellular response to lipopolysaccharide"/>
    <property type="evidence" value="ECO:0007669"/>
    <property type="project" value="TreeGrafter"/>
</dbReference>
<dbReference type="InterPro" id="IPR013783">
    <property type="entry name" value="Ig-like_fold"/>
</dbReference>
<dbReference type="InterPro" id="IPR036179">
    <property type="entry name" value="Ig-like_dom_sf"/>
</dbReference>
<sequence>MFVSAWTNTSGLNNLRKKKTPSRNRKPQNQREATANCQKERTTRVKMVSRFLLLMALSVCVSGTLVAKVANSSYQAEVDEDLIMEWTFTPRPDSSLKDLYIFCYMFNPQKYSVLLELRKGAEVPEGQAKEFVGIVQYDKEVLREGKIRLHVSSLRTEDSGWYLCDVYPEYGNNLGRFYISVSGTLVVNVGHRFNQAELGQYATLEWTFTPRPHRSLKNLNISCRMFNHQKNSVLFELHEGVEVPQKEGEFVGRVHYDKEVLKGGRIRLHVSSLRIEDSGLYLCEVDTEYGSSSDECFLIVSGKTALLVGLILWTVAALIGLLCVCYFGSKRLLRALRPVDYSSQAKKDPPSLSESMLLRSLQTSADQQREESN</sequence>
<evidence type="ECO:0000256" key="6">
    <source>
        <dbReference type="ARBA" id="ARBA00023136"/>
    </source>
</evidence>
<gene>
    <name evidence="14" type="ORF">XNOV1_A021723</name>
</gene>
<dbReference type="PANTHER" id="PTHR25466">
    <property type="entry name" value="T-LYMPHOCYTE ACTIVATION ANTIGEN"/>
    <property type="match status" value="1"/>
</dbReference>
<evidence type="ECO:0000313" key="14">
    <source>
        <dbReference type="EMBL" id="CAJ1085787.1"/>
    </source>
</evidence>
<dbReference type="GO" id="GO:0009897">
    <property type="term" value="C:external side of plasma membrane"/>
    <property type="evidence" value="ECO:0007669"/>
    <property type="project" value="TreeGrafter"/>
</dbReference>
<name>A0AAV1HN83_XYRNO</name>
<keyword evidence="4" id="KW-0732">Signal</keyword>
<dbReference type="AlphaFoldDB" id="A0AAV1HN83"/>
<evidence type="ECO:0000256" key="7">
    <source>
        <dbReference type="ARBA" id="ARBA00023157"/>
    </source>
</evidence>
<proteinExistence type="predicted"/>
<feature type="transmembrane region" description="Helical" evidence="12">
    <location>
        <begin position="305"/>
        <end position="327"/>
    </location>
</feature>
<keyword evidence="15" id="KW-1185">Reference proteome</keyword>
<dbReference type="Gene3D" id="2.60.40.10">
    <property type="entry name" value="Immunoglobulins"/>
    <property type="match status" value="2"/>
</dbReference>
<keyword evidence="3 12" id="KW-0812">Transmembrane</keyword>
<evidence type="ECO:0000256" key="5">
    <source>
        <dbReference type="ARBA" id="ARBA00022989"/>
    </source>
</evidence>
<dbReference type="GO" id="GO:0006955">
    <property type="term" value="P:immune response"/>
    <property type="evidence" value="ECO:0007669"/>
    <property type="project" value="TreeGrafter"/>
</dbReference>
<dbReference type="GO" id="GO:0042130">
    <property type="term" value="P:negative regulation of T cell proliferation"/>
    <property type="evidence" value="ECO:0007669"/>
    <property type="project" value="TreeGrafter"/>
</dbReference>
<feature type="transmembrane region" description="Helical" evidence="12">
    <location>
        <begin position="51"/>
        <end position="70"/>
    </location>
</feature>
<dbReference type="Proteomes" id="UP001178508">
    <property type="component" value="Chromosome 23"/>
</dbReference>
<evidence type="ECO:0000313" key="15">
    <source>
        <dbReference type="Proteomes" id="UP001178508"/>
    </source>
</evidence>
<dbReference type="SUPFAM" id="SSF48726">
    <property type="entry name" value="Immunoglobulin"/>
    <property type="match status" value="2"/>
</dbReference>
<evidence type="ECO:0000256" key="2">
    <source>
        <dbReference type="ARBA" id="ARBA00022475"/>
    </source>
</evidence>
<evidence type="ECO:0000256" key="11">
    <source>
        <dbReference type="SAM" id="MobiDB-lite"/>
    </source>
</evidence>
<evidence type="ECO:0000256" key="1">
    <source>
        <dbReference type="ARBA" id="ARBA00004251"/>
    </source>
</evidence>
<evidence type="ECO:0000256" key="4">
    <source>
        <dbReference type="ARBA" id="ARBA00022729"/>
    </source>
</evidence>
<dbReference type="EMBL" id="OY660886">
    <property type="protein sequence ID" value="CAJ1085787.1"/>
    <property type="molecule type" value="Genomic_DNA"/>
</dbReference>
<feature type="domain" description="Immunoglobulin" evidence="13">
    <location>
        <begin position="118"/>
        <end position="182"/>
    </location>
</feature>
<feature type="region of interest" description="Disordered" evidence="11">
    <location>
        <begin position="343"/>
        <end position="373"/>
    </location>
</feature>
<dbReference type="InterPro" id="IPR003599">
    <property type="entry name" value="Ig_sub"/>
</dbReference>
<feature type="domain" description="Immunoglobulin" evidence="13">
    <location>
        <begin position="210"/>
        <end position="301"/>
    </location>
</feature>
<keyword evidence="5 12" id="KW-1133">Transmembrane helix</keyword>
<feature type="compositionally biased region" description="Basic residues" evidence="11">
    <location>
        <begin position="15"/>
        <end position="28"/>
    </location>
</feature>
<feature type="region of interest" description="Disordered" evidence="11">
    <location>
        <begin position="1"/>
        <end position="38"/>
    </location>
</feature>
<evidence type="ECO:0000256" key="8">
    <source>
        <dbReference type="ARBA" id="ARBA00023170"/>
    </source>
</evidence>
<keyword evidence="10" id="KW-0393">Immunoglobulin domain</keyword>
<dbReference type="GO" id="GO:0042102">
    <property type="term" value="P:positive regulation of T cell proliferation"/>
    <property type="evidence" value="ECO:0007669"/>
    <property type="project" value="TreeGrafter"/>
</dbReference>
<dbReference type="PANTHER" id="PTHR25466:SF3">
    <property type="entry name" value="PROGRAMMED CELL DEATH 1 LIGAND 1"/>
    <property type="match status" value="1"/>
</dbReference>
<keyword evidence="2" id="KW-1003">Cell membrane</keyword>
<keyword evidence="7" id="KW-1015">Disulfide bond</keyword>
<comment type="subcellular location">
    <subcellularLocation>
        <location evidence="1">Cell membrane</location>
        <topology evidence="1">Single-pass type I membrane protein</topology>
    </subcellularLocation>
</comment>
<dbReference type="GO" id="GO:0031295">
    <property type="term" value="P:T cell costimulation"/>
    <property type="evidence" value="ECO:0007669"/>
    <property type="project" value="TreeGrafter"/>
</dbReference>
<evidence type="ECO:0000256" key="9">
    <source>
        <dbReference type="ARBA" id="ARBA00023180"/>
    </source>
</evidence>
<evidence type="ECO:0000256" key="10">
    <source>
        <dbReference type="ARBA" id="ARBA00023319"/>
    </source>
</evidence>
<keyword evidence="9" id="KW-0325">Glycoprotein</keyword>
<protein>
    <submittedName>
        <fullName evidence="14">Uncharacterized protein LOC122870174 isoform X10</fullName>
    </submittedName>
</protein>
<reference evidence="14" key="1">
    <citation type="submission" date="2023-08" db="EMBL/GenBank/DDBJ databases">
        <authorList>
            <person name="Alioto T."/>
            <person name="Alioto T."/>
            <person name="Gomez Garrido J."/>
        </authorList>
    </citation>
    <scope>NUCLEOTIDE SEQUENCE</scope>
</reference>
<evidence type="ECO:0000256" key="3">
    <source>
        <dbReference type="ARBA" id="ARBA00022692"/>
    </source>
</evidence>
<dbReference type="GO" id="GO:0007166">
    <property type="term" value="P:cell surface receptor signaling pathway"/>
    <property type="evidence" value="ECO:0007669"/>
    <property type="project" value="TreeGrafter"/>
</dbReference>
<feature type="compositionally biased region" description="Polar residues" evidence="11">
    <location>
        <begin position="1"/>
        <end position="13"/>
    </location>
</feature>
<organism evidence="14 15">
    <name type="scientific">Xyrichtys novacula</name>
    <name type="common">Pearly razorfish</name>
    <name type="synonym">Hemipteronotus novacula</name>
    <dbReference type="NCBI Taxonomy" id="13765"/>
    <lineage>
        <taxon>Eukaryota</taxon>
        <taxon>Metazoa</taxon>
        <taxon>Chordata</taxon>
        <taxon>Craniata</taxon>
        <taxon>Vertebrata</taxon>
        <taxon>Euteleostomi</taxon>
        <taxon>Actinopterygii</taxon>
        <taxon>Neopterygii</taxon>
        <taxon>Teleostei</taxon>
        <taxon>Neoteleostei</taxon>
        <taxon>Acanthomorphata</taxon>
        <taxon>Eupercaria</taxon>
        <taxon>Labriformes</taxon>
        <taxon>Labridae</taxon>
        <taxon>Xyrichtys</taxon>
    </lineage>
</organism>
<accession>A0AAV1HN83</accession>
<evidence type="ECO:0000259" key="13">
    <source>
        <dbReference type="SMART" id="SM00409"/>
    </source>
</evidence>
<keyword evidence="6 12" id="KW-0472">Membrane</keyword>
<evidence type="ECO:0000256" key="12">
    <source>
        <dbReference type="SAM" id="Phobius"/>
    </source>
</evidence>
<dbReference type="SMART" id="SM00409">
    <property type="entry name" value="IG"/>
    <property type="match status" value="2"/>
</dbReference>
<keyword evidence="8" id="KW-0675">Receptor</keyword>
<dbReference type="InterPro" id="IPR051713">
    <property type="entry name" value="T-cell_Activation_Regulation"/>
</dbReference>